<dbReference type="InParanoid" id="A0A0V0QCR6"/>
<sequence length="147" mass="17253">MLSVVETNQMEEFVESLCCFLIGPSGEQIQELILDNNNIGDDGLIKITNMLQKRQKLFTKNLKEQEYLEVIFDSLMNNYSLQNLSIRENNLNLNGWKLLIKLLQKNVILQCIQINFDEYQINQLKKLLAKNEFLSLSQFFNFELNID</sequence>
<proteinExistence type="predicted"/>
<dbReference type="EMBL" id="LDAU01000198">
    <property type="protein sequence ID" value="KRX00004.1"/>
    <property type="molecule type" value="Genomic_DNA"/>
</dbReference>
<comment type="caution">
    <text evidence="1">The sequence shown here is derived from an EMBL/GenBank/DDBJ whole genome shotgun (WGS) entry which is preliminary data.</text>
</comment>
<name>A0A0V0QCR6_PSEPJ</name>
<accession>A0A0V0QCR6</accession>
<organism evidence="1 2">
    <name type="scientific">Pseudocohnilembus persalinus</name>
    <name type="common">Ciliate</name>
    <dbReference type="NCBI Taxonomy" id="266149"/>
    <lineage>
        <taxon>Eukaryota</taxon>
        <taxon>Sar</taxon>
        <taxon>Alveolata</taxon>
        <taxon>Ciliophora</taxon>
        <taxon>Intramacronucleata</taxon>
        <taxon>Oligohymenophorea</taxon>
        <taxon>Scuticociliatia</taxon>
        <taxon>Philasterida</taxon>
        <taxon>Pseudocohnilembidae</taxon>
        <taxon>Pseudocohnilembus</taxon>
    </lineage>
</organism>
<dbReference type="AlphaFoldDB" id="A0A0V0QCR6"/>
<evidence type="ECO:0000313" key="2">
    <source>
        <dbReference type="Proteomes" id="UP000054937"/>
    </source>
</evidence>
<keyword evidence="2" id="KW-1185">Reference proteome</keyword>
<dbReference type="Proteomes" id="UP000054937">
    <property type="component" value="Unassembled WGS sequence"/>
</dbReference>
<evidence type="ECO:0000313" key="1">
    <source>
        <dbReference type="EMBL" id="KRX00004.1"/>
    </source>
</evidence>
<dbReference type="SUPFAM" id="SSF52047">
    <property type="entry name" value="RNI-like"/>
    <property type="match status" value="1"/>
</dbReference>
<reference evidence="1 2" key="1">
    <citation type="journal article" date="2015" name="Sci. Rep.">
        <title>Genome of the facultative scuticociliatosis pathogen Pseudocohnilembus persalinus provides insight into its virulence through horizontal gene transfer.</title>
        <authorList>
            <person name="Xiong J."/>
            <person name="Wang G."/>
            <person name="Cheng J."/>
            <person name="Tian M."/>
            <person name="Pan X."/>
            <person name="Warren A."/>
            <person name="Jiang C."/>
            <person name="Yuan D."/>
            <person name="Miao W."/>
        </authorList>
    </citation>
    <scope>NUCLEOTIDE SEQUENCE [LARGE SCALE GENOMIC DNA]</scope>
    <source>
        <strain evidence="1">36N120E</strain>
    </source>
</reference>
<dbReference type="Gene3D" id="3.80.10.10">
    <property type="entry name" value="Ribonuclease Inhibitor"/>
    <property type="match status" value="1"/>
</dbReference>
<dbReference type="OrthoDB" id="120976at2759"/>
<dbReference type="InterPro" id="IPR032675">
    <property type="entry name" value="LRR_dom_sf"/>
</dbReference>
<protein>
    <submittedName>
        <fullName evidence="1">Uncharacterized protein</fullName>
    </submittedName>
</protein>
<gene>
    <name evidence="1" type="ORF">PPERSA_05506</name>
</gene>